<dbReference type="SUPFAM" id="SSF48056">
    <property type="entry name" value="Di-copper centre-containing domain"/>
    <property type="match status" value="1"/>
</dbReference>
<dbReference type="Proteomes" id="UP000800235">
    <property type="component" value="Unassembled WGS sequence"/>
</dbReference>
<dbReference type="GO" id="GO:0016491">
    <property type="term" value="F:oxidoreductase activity"/>
    <property type="evidence" value="ECO:0007669"/>
    <property type="project" value="InterPro"/>
</dbReference>
<dbReference type="PRINTS" id="PR00092">
    <property type="entry name" value="TYROSINASE"/>
</dbReference>
<dbReference type="OrthoDB" id="6132182at2759"/>
<evidence type="ECO:0000313" key="5">
    <source>
        <dbReference type="Proteomes" id="UP000800235"/>
    </source>
</evidence>
<gene>
    <name evidence="4" type="ORF">EJ08DRAFT_551597</name>
</gene>
<evidence type="ECO:0000313" key="4">
    <source>
        <dbReference type="EMBL" id="KAF2429780.1"/>
    </source>
</evidence>
<name>A0A9P4NQG6_9PEZI</name>
<keyword evidence="5" id="KW-1185">Reference proteome</keyword>
<dbReference type="PANTHER" id="PTHR11474:SF126">
    <property type="entry name" value="TYROSINASE-LIKE PROTEIN TYR-1-RELATED"/>
    <property type="match status" value="1"/>
</dbReference>
<evidence type="ECO:0000256" key="2">
    <source>
        <dbReference type="ARBA" id="ARBA00023008"/>
    </source>
</evidence>
<dbReference type="Pfam" id="PF00264">
    <property type="entry name" value="Tyrosinase"/>
    <property type="match status" value="1"/>
</dbReference>
<keyword evidence="2" id="KW-0186">Copper</keyword>
<protein>
    <submittedName>
        <fullName evidence="4">Di-copper centre-containing protein</fullName>
    </submittedName>
</protein>
<evidence type="ECO:0000259" key="3">
    <source>
        <dbReference type="PROSITE" id="PS00498"/>
    </source>
</evidence>
<sequence>RSLTIPQRKDYIRATQCMMTTPSKSLKSFPDNTNRYDDFKNPFILAASLRTGIHGTGTFLPWHRYAINLWEDALREECDYKGAQPYWDWFLDTPDGGGEWEKSPLYDVENGFGGNGVYVNQSLAGFEIPDFGSMGGGCITNGLFKDMTVRIGPMGQMTKNNTRCITRGFSATIAHSGASRKSLSKVLSAKTFTEFRSWAEMGSGHVTMGSGGIGFEDEGGDLHSIGHMGIGGEMMDPFNSLNDPLFWLHHTGMDRMWSLWQEVDPAKRAMDVGGPSGFFDLAPLKLETSVWVGVAGPDVPAGRVMDPLNRHGSGVLCYKYE</sequence>
<dbReference type="EMBL" id="MU007044">
    <property type="protein sequence ID" value="KAF2429780.1"/>
    <property type="molecule type" value="Genomic_DNA"/>
</dbReference>
<dbReference type="Gene3D" id="1.10.1280.10">
    <property type="entry name" value="Di-copper center containing domain from catechol oxidase"/>
    <property type="match status" value="1"/>
</dbReference>
<dbReference type="InterPro" id="IPR050316">
    <property type="entry name" value="Tyrosinase/Hemocyanin"/>
</dbReference>
<feature type="non-terminal residue" evidence="4">
    <location>
        <position position="321"/>
    </location>
</feature>
<proteinExistence type="predicted"/>
<dbReference type="PANTHER" id="PTHR11474">
    <property type="entry name" value="TYROSINASE FAMILY MEMBER"/>
    <property type="match status" value="1"/>
</dbReference>
<feature type="non-terminal residue" evidence="4">
    <location>
        <position position="1"/>
    </location>
</feature>
<reference evidence="4" key="1">
    <citation type="journal article" date="2020" name="Stud. Mycol.">
        <title>101 Dothideomycetes genomes: a test case for predicting lifestyles and emergence of pathogens.</title>
        <authorList>
            <person name="Haridas S."/>
            <person name="Albert R."/>
            <person name="Binder M."/>
            <person name="Bloem J."/>
            <person name="Labutti K."/>
            <person name="Salamov A."/>
            <person name="Andreopoulos B."/>
            <person name="Baker S."/>
            <person name="Barry K."/>
            <person name="Bills G."/>
            <person name="Bluhm B."/>
            <person name="Cannon C."/>
            <person name="Castanera R."/>
            <person name="Culley D."/>
            <person name="Daum C."/>
            <person name="Ezra D."/>
            <person name="Gonzalez J."/>
            <person name="Henrissat B."/>
            <person name="Kuo A."/>
            <person name="Liang C."/>
            <person name="Lipzen A."/>
            <person name="Lutzoni F."/>
            <person name="Magnuson J."/>
            <person name="Mondo S."/>
            <person name="Nolan M."/>
            <person name="Ohm R."/>
            <person name="Pangilinan J."/>
            <person name="Park H.-J."/>
            <person name="Ramirez L."/>
            <person name="Alfaro M."/>
            <person name="Sun H."/>
            <person name="Tritt A."/>
            <person name="Yoshinaga Y."/>
            <person name="Zwiers L.-H."/>
            <person name="Turgeon B."/>
            <person name="Goodwin S."/>
            <person name="Spatafora J."/>
            <person name="Crous P."/>
            <person name="Grigoriev I."/>
        </authorList>
    </citation>
    <scope>NUCLEOTIDE SEQUENCE</scope>
    <source>
        <strain evidence="4">CBS 130266</strain>
    </source>
</reference>
<evidence type="ECO:0000256" key="1">
    <source>
        <dbReference type="ARBA" id="ARBA00022723"/>
    </source>
</evidence>
<dbReference type="InterPro" id="IPR002227">
    <property type="entry name" value="Tyrosinase_Cu-bd"/>
</dbReference>
<dbReference type="GO" id="GO:0046872">
    <property type="term" value="F:metal ion binding"/>
    <property type="evidence" value="ECO:0007669"/>
    <property type="project" value="UniProtKB-KW"/>
</dbReference>
<dbReference type="InterPro" id="IPR008922">
    <property type="entry name" value="Di-copper_centre_dom_sf"/>
</dbReference>
<organism evidence="4 5">
    <name type="scientific">Tothia fuscella</name>
    <dbReference type="NCBI Taxonomy" id="1048955"/>
    <lineage>
        <taxon>Eukaryota</taxon>
        <taxon>Fungi</taxon>
        <taxon>Dikarya</taxon>
        <taxon>Ascomycota</taxon>
        <taxon>Pezizomycotina</taxon>
        <taxon>Dothideomycetes</taxon>
        <taxon>Pleosporomycetidae</taxon>
        <taxon>Venturiales</taxon>
        <taxon>Cylindrosympodiaceae</taxon>
        <taxon>Tothia</taxon>
    </lineage>
</organism>
<comment type="caution">
    <text evidence="4">The sequence shown here is derived from an EMBL/GenBank/DDBJ whole genome shotgun (WGS) entry which is preliminary data.</text>
</comment>
<feature type="domain" description="Tyrosinase copper-binding" evidence="3">
    <location>
        <begin position="243"/>
        <end position="254"/>
    </location>
</feature>
<accession>A0A9P4NQG6</accession>
<dbReference type="PROSITE" id="PS00498">
    <property type="entry name" value="TYROSINASE_2"/>
    <property type="match status" value="1"/>
</dbReference>
<keyword evidence="1" id="KW-0479">Metal-binding</keyword>
<dbReference type="AlphaFoldDB" id="A0A9P4NQG6"/>